<dbReference type="SMART" id="SM00267">
    <property type="entry name" value="GGDEF"/>
    <property type="match status" value="1"/>
</dbReference>
<dbReference type="InterPro" id="IPR029787">
    <property type="entry name" value="Nucleotide_cyclase"/>
</dbReference>
<dbReference type="NCBIfam" id="TIGR00254">
    <property type="entry name" value="GGDEF"/>
    <property type="match status" value="1"/>
</dbReference>
<dbReference type="PROSITE" id="PS50883">
    <property type="entry name" value="EAL"/>
    <property type="match status" value="1"/>
</dbReference>
<dbReference type="PROSITE" id="PS50887">
    <property type="entry name" value="GGDEF"/>
    <property type="match status" value="1"/>
</dbReference>
<evidence type="ECO:0000259" key="3">
    <source>
        <dbReference type="PROSITE" id="PS50887"/>
    </source>
</evidence>
<dbReference type="PANTHER" id="PTHR33121:SF70">
    <property type="entry name" value="SIGNALING PROTEIN YKOW"/>
    <property type="match status" value="1"/>
</dbReference>
<evidence type="ECO:0000313" key="5">
    <source>
        <dbReference type="Proteomes" id="UP001501752"/>
    </source>
</evidence>
<evidence type="ECO:0008006" key="6">
    <source>
        <dbReference type="Google" id="ProtNLM"/>
    </source>
</evidence>
<dbReference type="InterPro" id="IPR043128">
    <property type="entry name" value="Rev_trsase/Diguanyl_cyclase"/>
</dbReference>
<dbReference type="Gene3D" id="3.30.70.270">
    <property type="match status" value="2"/>
</dbReference>
<name>A0ABP9E246_9ACTN</name>
<dbReference type="Pfam" id="PF00563">
    <property type="entry name" value="EAL"/>
    <property type="match status" value="1"/>
</dbReference>
<evidence type="ECO:0000256" key="1">
    <source>
        <dbReference type="SAM" id="Phobius"/>
    </source>
</evidence>
<reference evidence="5" key="1">
    <citation type="journal article" date="2019" name="Int. J. Syst. Evol. Microbiol.">
        <title>The Global Catalogue of Microorganisms (GCM) 10K type strain sequencing project: providing services to taxonomists for standard genome sequencing and annotation.</title>
        <authorList>
            <consortium name="The Broad Institute Genomics Platform"/>
            <consortium name="The Broad Institute Genome Sequencing Center for Infectious Disease"/>
            <person name="Wu L."/>
            <person name="Ma J."/>
        </authorList>
    </citation>
    <scope>NUCLEOTIDE SEQUENCE [LARGE SCALE GENOMIC DNA]</scope>
    <source>
        <strain evidence="5">JCM 13006</strain>
    </source>
</reference>
<dbReference type="EMBL" id="BAABIS010000001">
    <property type="protein sequence ID" value="GAA4865185.1"/>
    <property type="molecule type" value="Genomic_DNA"/>
</dbReference>
<dbReference type="SUPFAM" id="SSF55073">
    <property type="entry name" value="Nucleotide cyclase"/>
    <property type="match status" value="1"/>
</dbReference>
<dbReference type="Proteomes" id="UP001501752">
    <property type="component" value="Unassembled WGS sequence"/>
</dbReference>
<keyword evidence="1" id="KW-0812">Transmembrane</keyword>
<organism evidence="4 5">
    <name type="scientific">Kitasatospora terrestris</name>
    <dbReference type="NCBI Taxonomy" id="258051"/>
    <lineage>
        <taxon>Bacteria</taxon>
        <taxon>Bacillati</taxon>
        <taxon>Actinomycetota</taxon>
        <taxon>Actinomycetes</taxon>
        <taxon>Kitasatosporales</taxon>
        <taxon>Streptomycetaceae</taxon>
        <taxon>Kitasatospora</taxon>
    </lineage>
</organism>
<dbReference type="RefSeq" id="WP_425559686.1">
    <property type="nucleotide sequence ID" value="NZ_BAABIS010000001.1"/>
</dbReference>
<keyword evidence="5" id="KW-1185">Reference proteome</keyword>
<gene>
    <name evidence="4" type="ORF">GCM10023235_49440</name>
</gene>
<feature type="transmembrane region" description="Helical" evidence="1">
    <location>
        <begin position="47"/>
        <end position="65"/>
    </location>
</feature>
<dbReference type="CDD" id="cd01949">
    <property type="entry name" value="GGDEF"/>
    <property type="match status" value="1"/>
</dbReference>
<dbReference type="Gene3D" id="3.20.20.450">
    <property type="entry name" value="EAL domain"/>
    <property type="match status" value="1"/>
</dbReference>
<evidence type="ECO:0000259" key="2">
    <source>
        <dbReference type="PROSITE" id="PS50883"/>
    </source>
</evidence>
<accession>A0ABP9E246</accession>
<keyword evidence="1" id="KW-1133">Transmembrane helix</keyword>
<dbReference type="InterPro" id="IPR000160">
    <property type="entry name" value="GGDEF_dom"/>
</dbReference>
<dbReference type="InterPro" id="IPR050706">
    <property type="entry name" value="Cyclic-di-GMP_PDE-like"/>
</dbReference>
<dbReference type="InterPro" id="IPR001633">
    <property type="entry name" value="EAL_dom"/>
</dbReference>
<keyword evidence="1" id="KW-0472">Membrane</keyword>
<dbReference type="PANTHER" id="PTHR33121">
    <property type="entry name" value="CYCLIC DI-GMP PHOSPHODIESTERASE PDEF"/>
    <property type="match status" value="1"/>
</dbReference>
<evidence type="ECO:0000313" key="4">
    <source>
        <dbReference type="EMBL" id="GAA4865185.1"/>
    </source>
</evidence>
<protein>
    <recommendedName>
        <fullName evidence="6">GGDEF-domain containing protein</fullName>
    </recommendedName>
</protein>
<dbReference type="SUPFAM" id="SSF141868">
    <property type="entry name" value="EAL domain-like"/>
    <property type="match status" value="1"/>
</dbReference>
<feature type="domain" description="EAL" evidence="2">
    <location>
        <begin position="271"/>
        <end position="523"/>
    </location>
</feature>
<feature type="transmembrane region" description="Helical" evidence="1">
    <location>
        <begin position="20"/>
        <end position="41"/>
    </location>
</feature>
<dbReference type="InterPro" id="IPR035919">
    <property type="entry name" value="EAL_sf"/>
</dbReference>
<sequence length="535" mass="58076">MDRTTGGAPTRPPQGVAGAVLLLGVLLAGAAPLIPLAVLVYRYEPELLPLFAVPLAVLVAAWRIARDRARDQLTDPLTDLPNRQALLLATQEALTRHDAEPGYQVGLILLDLDRFRSLNDALGHTAGDRLLVHIARRLHRALRTGTGHGPHGEGGDELAAALPPQPAQRGERPVVARMGGDEFAVLLPGVGSTEVLERVAKALITELAAPIRLDGLLLVLEASAGVCVYPTHAQDAESLLRRADVAMGHAQRGRSGVERYDEARDVDTPYRIGLLGDLRRALELSEVQLHYQPKVAFDGRVVGLEALVRWDRPGQGRIPPDEFISLAESSGLMPRLTDYVLETAVGQLALWRAQGLMVPVAVNVSPRDVLNPGFAQRVAGHLKRHDVPADALQLEITERLLLDDSRRAADTLDELRRYGVRMSLDDFGTGHSSLVRLRSLPVGELKIDRSFVSRMVADDHDAAVVRCSVELAHSLGLTVVAEGVEDDETWERLQLMGVDAVQGWLVSAALPADQATAWLLVHRTEAPDVERLAPQ</sequence>
<proteinExistence type="predicted"/>
<dbReference type="Pfam" id="PF00990">
    <property type="entry name" value="GGDEF"/>
    <property type="match status" value="2"/>
</dbReference>
<comment type="caution">
    <text evidence="4">The sequence shown here is derived from an EMBL/GenBank/DDBJ whole genome shotgun (WGS) entry which is preliminary data.</text>
</comment>
<feature type="domain" description="GGDEF" evidence="3">
    <location>
        <begin position="103"/>
        <end position="262"/>
    </location>
</feature>
<dbReference type="CDD" id="cd01948">
    <property type="entry name" value="EAL"/>
    <property type="match status" value="1"/>
</dbReference>
<dbReference type="SMART" id="SM00052">
    <property type="entry name" value="EAL"/>
    <property type="match status" value="1"/>
</dbReference>